<evidence type="ECO:0000313" key="1">
    <source>
        <dbReference type="EMBL" id="MFB9212772.1"/>
    </source>
</evidence>
<keyword evidence="2" id="KW-1185">Reference proteome</keyword>
<evidence type="ECO:0000313" key="2">
    <source>
        <dbReference type="Proteomes" id="UP001589654"/>
    </source>
</evidence>
<protein>
    <submittedName>
        <fullName evidence="1">GYD domain-containing protein</fullName>
    </submittedName>
</protein>
<dbReference type="Proteomes" id="UP001589654">
    <property type="component" value="Unassembled WGS sequence"/>
</dbReference>
<accession>A0ABV5J7I1</accession>
<gene>
    <name evidence="1" type="ORF">ACFFUR_13230</name>
</gene>
<dbReference type="Pfam" id="PF08734">
    <property type="entry name" value="GYD"/>
    <property type="match status" value="1"/>
</dbReference>
<comment type="caution">
    <text evidence="1">The sequence shown here is derived from an EMBL/GenBank/DDBJ whole genome shotgun (WGS) entry which is preliminary data.</text>
</comment>
<dbReference type="EMBL" id="JBHMEW010000064">
    <property type="protein sequence ID" value="MFB9212772.1"/>
    <property type="molecule type" value="Genomic_DNA"/>
</dbReference>
<dbReference type="InterPro" id="IPR014845">
    <property type="entry name" value="GYD/TTHA1554"/>
</dbReference>
<reference evidence="1 2" key="1">
    <citation type="submission" date="2024-09" db="EMBL/GenBank/DDBJ databases">
        <authorList>
            <person name="Sun Q."/>
            <person name="Mori K."/>
        </authorList>
    </citation>
    <scope>NUCLEOTIDE SEQUENCE [LARGE SCALE GENOMIC DNA]</scope>
    <source>
        <strain evidence="1 2">CECT 7682</strain>
    </source>
</reference>
<organism evidence="1 2">
    <name type="scientific">Echinicola jeungdonensis</name>
    <dbReference type="NCBI Taxonomy" id="709343"/>
    <lineage>
        <taxon>Bacteria</taxon>
        <taxon>Pseudomonadati</taxon>
        <taxon>Bacteroidota</taxon>
        <taxon>Cytophagia</taxon>
        <taxon>Cytophagales</taxon>
        <taxon>Cyclobacteriaceae</taxon>
        <taxon>Echinicola</taxon>
    </lineage>
</organism>
<name>A0ABV5J7I1_9BACT</name>
<proteinExistence type="predicted"/>
<sequence>MAKFLIEGSYNPEGAKGLMKDGGTGRKETVEKMVTGMGGKIEAFYFAFGQHDVYVICDMPDAVTASAIAIAVNASGLVTISTTVLLTPEEVDQAVKKSVNYRPPGK</sequence>
<dbReference type="RefSeq" id="WP_290248212.1">
    <property type="nucleotide sequence ID" value="NZ_JAUFQT010000001.1"/>
</dbReference>